<organism evidence="1 2">
    <name type="scientific">Anaerobacterium chartisolvens</name>
    <dbReference type="NCBI Taxonomy" id="1297424"/>
    <lineage>
        <taxon>Bacteria</taxon>
        <taxon>Bacillati</taxon>
        <taxon>Bacillota</taxon>
        <taxon>Clostridia</taxon>
        <taxon>Eubacteriales</taxon>
        <taxon>Oscillospiraceae</taxon>
        <taxon>Anaerobacterium</taxon>
    </lineage>
</organism>
<evidence type="ECO:0000313" key="2">
    <source>
        <dbReference type="Proteomes" id="UP000253034"/>
    </source>
</evidence>
<sequence length="81" mass="9486">MRWDEVRELYPNQFVKFEIVESHVIEDKEYVDEVALIKAVSDDREAIKEFISCGEGQFVYSTNNPDLVIELVKHVGIRRSL</sequence>
<evidence type="ECO:0000313" key="1">
    <source>
        <dbReference type="EMBL" id="RCX13880.1"/>
    </source>
</evidence>
<protein>
    <submittedName>
        <fullName evidence="1">Uncharacterized protein</fullName>
    </submittedName>
</protein>
<dbReference type="EMBL" id="QPJT01000016">
    <property type="protein sequence ID" value="RCX13880.1"/>
    <property type="molecule type" value="Genomic_DNA"/>
</dbReference>
<comment type="caution">
    <text evidence="1">The sequence shown here is derived from an EMBL/GenBank/DDBJ whole genome shotgun (WGS) entry which is preliminary data.</text>
</comment>
<keyword evidence="2" id="KW-1185">Reference proteome</keyword>
<proteinExistence type="predicted"/>
<dbReference type="Proteomes" id="UP000253034">
    <property type="component" value="Unassembled WGS sequence"/>
</dbReference>
<dbReference type="RefSeq" id="WP_114298510.1">
    <property type="nucleotide sequence ID" value="NZ_QPJT01000016.1"/>
</dbReference>
<dbReference type="AlphaFoldDB" id="A0A369AWV5"/>
<accession>A0A369AWV5</accession>
<gene>
    <name evidence="1" type="ORF">DFR58_116116</name>
</gene>
<dbReference type="OrthoDB" id="5770817at2"/>
<name>A0A369AWV5_9FIRM</name>
<reference evidence="1 2" key="1">
    <citation type="submission" date="2018-07" db="EMBL/GenBank/DDBJ databases">
        <title>Genomic Encyclopedia of Type Strains, Phase IV (KMG-IV): sequencing the most valuable type-strain genomes for metagenomic binning, comparative biology and taxonomic classification.</title>
        <authorList>
            <person name="Goeker M."/>
        </authorList>
    </citation>
    <scope>NUCLEOTIDE SEQUENCE [LARGE SCALE GENOMIC DNA]</scope>
    <source>
        <strain evidence="1 2">DSM 27016</strain>
    </source>
</reference>